<dbReference type="SUPFAM" id="SSF55874">
    <property type="entry name" value="ATPase domain of HSP90 chaperone/DNA topoisomerase II/histidine kinase"/>
    <property type="match status" value="1"/>
</dbReference>
<dbReference type="InterPro" id="IPR000700">
    <property type="entry name" value="PAS-assoc_C"/>
</dbReference>
<dbReference type="InterPro" id="IPR003661">
    <property type="entry name" value="HisK_dim/P_dom"/>
</dbReference>
<dbReference type="PROSITE" id="PS50112">
    <property type="entry name" value="PAS"/>
    <property type="match status" value="2"/>
</dbReference>
<feature type="domain" description="Histidine kinase" evidence="5">
    <location>
        <begin position="304"/>
        <end position="523"/>
    </location>
</feature>
<dbReference type="SUPFAM" id="SSF52172">
    <property type="entry name" value="CheY-like"/>
    <property type="match status" value="1"/>
</dbReference>
<name>K9DV26_9BURK</name>
<dbReference type="CDD" id="cd00082">
    <property type="entry name" value="HisKA"/>
    <property type="match status" value="1"/>
</dbReference>
<keyword evidence="3 4" id="KW-0597">Phosphoprotein</keyword>
<evidence type="ECO:0000259" key="8">
    <source>
        <dbReference type="PROSITE" id="PS50113"/>
    </source>
</evidence>
<dbReference type="InterPro" id="IPR000014">
    <property type="entry name" value="PAS"/>
</dbReference>
<dbReference type="PANTHER" id="PTHR43065">
    <property type="entry name" value="SENSOR HISTIDINE KINASE"/>
    <property type="match status" value="1"/>
</dbReference>
<dbReference type="InterPro" id="IPR004358">
    <property type="entry name" value="Sig_transdc_His_kin-like_C"/>
</dbReference>
<dbReference type="SMART" id="SM00387">
    <property type="entry name" value="HATPase_c"/>
    <property type="match status" value="1"/>
</dbReference>
<dbReference type="Gene3D" id="3.30.565.10">
    <property type="entry name" value="Histidine kinase-like ATPase, C-terminal domain"/>
    <property type="match status" value="1"/>
</dbReference>
<gene>
    <name evidence="9" type="ORF">HMPREF9710_02159</name>
</gene>
<dbReference type="Pfam" id="PF13426">
    <property type="entry name" value="PAS_9"/>
    <property type="match status" value="2"/>
</dbReference>
<evidence type="ECO:0000259" key="6">
    <source>
        <dbReference type="PROSITE" id="PS50110"/>
    </source>
</evidence>
<reference evidence="9 10" key="1">
    <citation type="submission" date="2012-09" db="EMBL/GenBank/DDBJ databases">
        <title>The Genome Sequence of Massilia timonae CCUG 45783.</title>
        <authorList>
            <consortium name="The Broad Institute Genome Sequencing Platform"/>
            <person name="Earl A."/>
            <person name="Ward D."/>
            <person name="Feldgarden M."/>
            <person name="Gevers D."/>
            <person name="Huys G."/>
            <person name="Walker B."/>
            <person name="Young S.K."/>
            <person name="Zeng Q."/>
            <person name="Gargeya S."/>
            <person name="Fitzgerald M."/>
            <person name="Haas B."/>
            <person name="Abouelleil A."/>
            <person name="Alvarado L."/>
            <person name="Arachchi H.M."/>
            <person name="Berlin A.M."/>
            <person name="Chapman S.B."/>
            <person name="Goldberg J."/>
            <person name="Griggs A."/>
            <person name="Gujja S."/>
            <person name="Hansen M."/>
            <person name="Howarth C."/>
            <person name="Imamovic A."/>
            <person name="Larimer J."/>
            <person name="McCowen C."/>
            <person name="Montmayeur A."/>
            <person name="Murphy C."/>
            <person name="Neiman D."/>
            <person name="Pearson M."/>
            <person name="Priest M."/>
            <person name="Roberts A."/>
            <person name="Saif S."/>
            <person name="Shea T."/>
            <person name="Sisk P."/>
            <person name="Sykes S."/>
            <person name="Wortman J."/>
            <person name="Nusbaum C."/>
            <person name="Birren B."/>
        </authorList>
    </citation>
    <scope>NUCLEOTIDE SEQUENCE [LARGE SCALE GENOMIC DNA]</scope>
    <source>
        <strain evidence="9 10">CCUG 45783</strain>
    </source>
</reference>
<organism evidence="9 10">
    <name type="scientific">Massilia timonae CCUG 45783</name>
    <dbReference type="NCBI Taxonomy" id="883126"/>
    <lineage>
        <taxon>Bacteria</taxon>
        <taxon>Pseudomonadati</taxon>
        <taxon>Pseudomonadota</taxon>
        <taxon>Betaproteobacteria</taxon>
        <taxon>Burkholderiales</taxon>
        <taxon>Oxalobacteraceae</taxon>
        <taxon>Telluria group</taxon>
        <taxon>Massilia</taxon>
    </lineage>
</organism>
<dbReference type="PROSITE" id="PS50109">
    <property type="entry name" value="HIS_KIN"/>
    <property type="match status" value="1"/>
</dbReference>
<evidence type="ECO:0000256" key="2">
    <source>
        <dbReference type="ARBA" id="ARBA00012438"/>
    </source>
</evidence>
<dbReference type="eggNOG" id="COG2202">
    <property type="taxonomic scope" value="Bacteria"/>
</dbReference>
<dbReference type="EMBL" id="AGZI01000026">
    <property type="protein sequence ID" value="EKU82532.1"/>
    <property type="molecule type" value="Genomic_DNA"/>
</dbReference>
<dbReference type="Pfam" id="PF00512">
    <property type="entry name" value="HisKA"/>
    <property type="match status" value="1"/>
</dbReference>
<dbReference type="PROSITE" id="PS50110">
    <property type="entry name" value="RESPONSE_REGULATORY"/>
    <property type="match status" value="1"/>
</dbReference>
<dbReference type="Gene3D" id="1.10.287.130">
    <property type="match status" value="1"/>
</dbReference>
<feature type="domain" description="PAC" evidence="8">
    <location>
        <begin position="104"/>
        <end position="156"/>
    </location>
</feature>
<keyword evidence="10" id="KW-1185">Reference proteome</keyword>
<dbReference type="Pfam" id="PF00072">
    <property type="entry name" value="Response_reg"/>
    <property type="match status" value="1"/>
</dbReference>
<dbReference type="InterPro" id="IPR005467">
    <property type="entry name" value="His_kinase_dom"/>
</dbReference>
<dbReference type="SMART" id="SM00091">
    <property type="entry name" value="PAS"/>
    <property type="match status" value="2"/>
</dbReference>
<dbReference type="InterPro" id="IPR036890">
    <property type="entry name" value="HATPase_C_sf"/>
</dbReference>
<dbReference type="InterPro" id="IPR011006">
    <property type="entry name" value="CheY-like_superfamily"/>
</dbReference>
<dbReference type="Gene3D" id="3.40.50.2300">
    <property type="match status" value="1"/>
</dbReference>
<evidence type="ECO:0000259" key="5">
    <source>
        <dbReference type="PROSITE" id="PS50109"/>
    </source>
</evidence>
<evidence type="ECO:0000313" key="9">
    <source>
        <dbReference type="EMBL" id="EKU82532.1"/>
    </source>
</evidence>
<proteinExistence type="predicted"/>
<feature type="domain" description="PAC" evidence="8">
    <location>
        <begin position="232"/>
        <end position="284"/>
    </location>
</feature>
<feature type="domain" description="PAS" evidence="7">
    <location>
        <begin position="157"/>
        <end position="212"/>
    </location>
</feature>
<accession>K9DV26</accession>
<dbReference type="AlphaFoldDB" id="K9DV26"/>
<evidence type="ECO:0000256" key="1">
    <source>
        <dbReference type="ARBA" id="ARBA00000085"/>
    </source>
</evidence>
<dbReference type="eggNOG" id="COG4191">
    <property type="taxonomic scope" value="Bacteria"/>
</dbReference>
<evidence type="ECO:0000313" key="10">
    <source>
        <dbReference type="Proteomes" id="UP000009874"/>
    </source>
</evidence>
<dbReference type="STRING" id="47229.LO55_2872"/>
<dbReference type="HOGENOM" id="CLU_000445_114_51_4"/>
<feature type="domain" description="Response regulatory" evidence="6">
    <location>
        <begin position="536"/>
        <end position="651"/>
    </location>
</feature>
<dbReference type="SMART" id="SM00086">
    <property type="entry name" value="PAC"/>
    <property type="match status" value="2"/>
</dbReference>
<dbReference type="InterPro" id="IPR036097">
    <property type="entry name" value="HisK_dim/P_sf"/>
</dbReference>
<comment type="catalytic activity">
    <reaction evidence="1">
        <text>ATP + protein L-histidine = ADP + protein N-phospho-L-histidine.</text>
        <dbReference type="EC" id="2.7.13.3"/>
    </reaction>
</comment>
<dbReference type="SUPFAM" id="SSF55785">
    <property type="entry name" value="PYP-like sensor domain (PAS domain)"/>
    <property type="match status" value="2"/>
</dbReference>
<dbReference type="InterPro" id="IPR003594">
    <property type="entry name" value="HATPase_dom"/>
</dbReference>
<comment type="caution">
    <text evidence="9">The sequence shown here is derived from an EMBL/GenBank/DDBJ whole genome shotgun (WGS) entry which is preliminary data.</text>
</comment>
<protein>
    <recommendedName>
        <fullName evidence="2">histidine kinase</fullName>
        <ecNumber evidence="2">2.7.13.3</ecNumber>
    </recommendedName>
</protein>
<dbReference type="InterPro" id="IPR035965">
    <property type="entry name" value="PAS-like_dom_sf"/>
</dbReference>
<dbReference type="PANTHER" id="PTHR43065:SF49">
    <property type="entry name" value="HISTIDINE KINASE"/>
    <property type="match status" value="1"/>
</dbReference>
<dbReference type="SMART" id="SM00388">
    <property type="entry name" value="HisKA"/>
    <property type="match status" value="1"/>
</dbReference>
<dbReference type="CDD" id="cd00130">
    <property type="entry name" value="PAS"/>
    <property type="match status" value="2"/>
</dbReference>
<sequence>MIGHFTGLSRQEVALPMDTSLPVKQPLTDEQRFQYLIAGISDYAIYMLDPQGYVNSWNAGAQRFKGYLEHEILQQHFSRFYTPEDRASGLPAQALAHALGHGRYESEGWRVRKDGGRFWAHVVIDPIRDAGGELIGFAKITRDVTEKKQAEDLLRESEQRFRLLVQGVTDYAIYMLTPEGVVSNWNLGAQRIKGYSQDDIVGHHFSLFYTDEDRLRGLPARALTAAGDVGRYEAEGWRVRKDGTRFWANVVIDAIRGDDGRLLGYAKITRDLTEKKAAAEALDKAQAALFQAQKMESIGQLTGGIAHDFNNLLSVISSGLEVLSMQRSPGGDAKTLDSMRRAIDRGATLTQQLLAFARQQPLEPETRNVNRIISGFESVLRRAANSSINFVLKLDPRAPNAVIDAARLESAVLNLVVNARDAMPGGGRIVVETVGVVLAEGEHAALAAGLWLRLSVTDTGTGMTPETIARAFEPFFTTKEVGKGTGLGLSQVYGFIKQSGGEVTIESTVGEGTSIVIWLPAVTSHAHDLAQIEAETVLIVEDEPDLLDVASSLFLSMGYDVMTAASGSDALNLLASRDVDILFTDVVMPNGMNGIELAAYTRNNYPNVKVMLASGYPQPALKLDRSRLGEFAFVSKPYRLSDLARSLRSAH</sequence>
<feature type="domain" description="PAS" evidence="7">
    <location>
        <begin position="29"/>
        <end position="102"/>
    </location>
</feature>
<dbReference type="EC" id="2.7.13.3" evidence="2"/>
<dbReference type="InterPro" id="IPR001610">
    <property type="entry name" value="PAC"/>
</dbReference>
<dbReference type="Gene3D" id="3.30.450.20">
    <property type="entry name" value="PAS domain"/>
    <property type="match status" value="2"/>
</dbReference>
<dbReference type="NCBIfam" id="TIGR00229">
    <property type="entry name" value="sensory_box"/>
    <property type="match status" value="2"/>
</dbReference>
<dbReference type="InterPro" id="IPR001789">
    <property type="entry name" value="Sig_transdc_resp-reg_receiver"/>
</dbReference>
<dbReference type="PRINTS" id="PR00344">
    <property type="entry name" value="BCTRLSENSOR"/>
</dbReference>
<dbReference type="SUPFAM" id="SSF47384">
    <property type="entry name" value="Homodimeric domain of signal transducing histidine kinase"/>
    <property type="match status" value="1"/>
</dbReference>
<dbReference type="Proteomes" id="UP000009874">
    <property type="component" value="Unassembled WGS sequence"/>
</dbReference>
<dbReference type="Pfam" id="PF02518">
    <property type="entry name" value="HATPase_c"/>
    <property type="match status" value="1"/>
</dbReference>
<dbReference type="GO" id="GO:0000155">
    <property type="term" value="F:phosphorelay sensor kinase activity"/>
    <property type="evidence" value="ECO:0007669"/>
    <property type="project" value="InterPro"/>
</dbReference>
<dbReference type="SMART" id="SM00448">
    <property type="entry name" value="REC"/>
    <property type="match status" value="1"/>
</dbReference>
<evidence type="ECO:0000259" key="7">
    <source>
        <dbReference type="PROSITE" id="PS50112"/>
    </source>
</evidence>
<dbReference type="PROSITE" id="PS50113">
    <property type="entry name" value="PAC"/>
    <property type="match status" value="2"/>
</dbReference>
<evidence type="ECO:0000256" key="3">
    <source>
        <dbReference type="ARBA" id="ARBA00022553"/>
    </source>
</evidence>
<feature type="modified residue" description="4-aspartylphosphate" evidence="4">
    <location>
        <position position="585"/>
    </location>
</feature>
<evidence type="ECO:0000256" key="4">
    <source>
        <dbReference type="PROSITE-ProRule" id="PRU00169"/>
    </source>
</evidence>
<dbReference type="PATRIC" id="fig|883126.3.peg.2188"/>